<evidence type="ECO:0000256" key="2">
    <source>
        <dbReference type="ARBA" id="ARBA00022737"/>
    </source>
</evidence>
<dbReference type="EMBL" id="JAPWTK010000091">
    <property type="protein sequence ID" value="KAJ8950984.1"/>
    <property type="molecule type" value="Genomic_DNA"/>
</dbReference>
<accession>A0AAV8YJB7</accession>
<dbReference type="PROSITE" id="PS50222">
    <property type="entry name" value="EF_HAND_2"/>
    <property type="match status" value="1"/>
</dbReference>
<feature type="compositionally biased region" description="Basic residues" evidence="4">
    <location>
        <begin position="62"/>
        <end position="74"/>
    </location>
</feature>
<evidence type="ECO:0000256" key="4">
    <source>
        <dbReference type="SAM" id="MobiDB-lite"/>
    </source>
</evidence>
<sequence length="214" mass="24673">MFTEGRTNDSQWGKGLLNAVDGAETSKPNCKCLPCELKFIMDIKIFSILPYLLAFTCARGPHHPRGEKNRKKGIPTKDTNEKLTEDAQLLHDKEHIQEHLEEVIPEPDLSNMTDEELEFYYFQVHDSDKNSKLDGLEILQAISHTGQHEYEDDGNEIAEKPADDFNYYVELIDQVLKEDDLDQDGYLSYSEYVGGRRHNKYKHINKTPTVKMIP</sequence>
<dbReference type="Proteomes" id="UP001162162">
    <property type="component" value="Unassembled WGS sequence"/>
</dbReference>
<dbReference type="SUPFAM" id="SSF47473">
    <property type="entry name" value="EF-hand"/>
    <property type="match status" value="1"/>
</dbReference>
<feature type="domain" description="EF-hand" evidence="5">
    <location>
        <begin position="167"/>
        <end position="202"/>
    </location>
</feature>
<keyword evidence="2" id="KW-0677">Repeat</keyword>
<keyword evidence="1" id="KW-0732">Signal</keyword>
<dbReference type="AlphaFoldDB" id="A0AAV8YJB7"/>
<dbReference type="PROSITE" id="PS00018">
    <property type="entry name" value="EF_HAND_1"/>
    <property type="match status" value="1"/>
</dbReference>
<evidence type="ECO:0000313" key="7">
    <source>
        <dbReference type="Proteomes" id="UP001162162"/>
    </source>
</evidence>
<gene>
    <name evidence="6" type="ORF">NQ318_006368</name>
</gene>
<organism evidence="6 7">
    <name type="scientific">Aromia moschata</name>
    <dbReference type="NCBI Taxonomy" id="1265417"/>
    <lineage>
        <taxon>Eukaryota</taxon>
        <taxon>Metazoa</taxon>
        <taxon>Ecdysozoa</taxon>
        <taxon>Arthropoda</taxon>
        <taxon>Hexapoda</taxon>
        <taxon>Insecta</taxon>
        <taxon>Pterygota</taxon>
        <taxon>Neoptera</taxon>
        <taxon>Endopterygota</taxon>
        <taxon>Coleoptera</taxon>
        <taxon>Polyphaga</taxon>
        <taxon>Cucujiformia</taxon>
        <taxon>Chrysomeloidea</taxon>
        <taxon>Cerambycidae</taxon>
        <taxon>Cerambycinae</taxon>
        <taxon>Callichromatini</taxon>
        <taxon>Aromia</taxon>
    </lineage>
</organism>
<dbReference type="InterPro" id="IPR018247">
    <property type="entry name" value="EF_Hand_1_Ca_BS"/>
</dbReference>
<proteinExistence type="predicted"/>
<dbReference type="PANTHER" id="PTHR23104">
    <property type="entry name" value="MULTIPLE COAGULATION FACTOR DEFICIENCY PROTEIN 2 NEURAL STEM CELL DERIVED NEURONAL SURVIVAL PROTEIN"/>
    <property type="match status" value="1"/>
</dbReference>
<feature type="region of interest" description="Disordered" evidence="4">
    <location>
        <begin position="62"/>
        <end position="82"/>
    </location>
</feature>
<protein>
    <recommendedName>
        <fullName evidence="5">EF-hand domain-containing protein</fullName>
    </recommendedName>
</protein>
<dbReference type="InterPro" id="IPR002048">
    <property type="entry name" value="EF_hand_dom"/>
</dbReference>
<keyword evidence="7" id="KW-1185">Reference proteome</keyword>
<evidence type="ECO:0000313" key="6">
    <source>
        <dbReference type="EMBL" id="KAJ8950984.1"/>
    </source>
</evidence>
<dbReference type="Gene3D" id="1.10.238.10">
    <property type="entry name" value="EF-hand"/>
    <property type="match status" value="1"/>
</dbReference>
<evidence type="ECO:0000256" key="3">
    <source>
        <dbReference type="ARBA" id="ARBA00022837"/>
    </source>
</evidence>
<evidence type="ECO:0000256" key="1">
    <source>
        <dbReference type="ARBA" id="ARBA00022729"/>
    </source>
</evidence>
<dbReference type="InterPro" id="IPR052110">
    <property type="entry name" value="MCFD2-like"/>
</dbReference>
<evidence type="ECO:0000259" key="5">
    <source>
        <dbReference type="PROSITE" id="PS50222"/>
    </source>
</evidence>
<reference evidence="6" key="1">
    <citation type="journal article" date="2023" name="Insect Mol. Biol.">
        <title>Genome sequencing provides insights into the evolution of gene families encoding plant cell wall-degrading enzymes in longhorned beetles.</title>
        <authorList>
            <person name="Shin N.R."/>
            <person name="Okamura Y."/>
            <person name="Kirsch R."/>
            <person name="Pauchet Y."/>
        </authorList>
    </citation>
    <scope>NUCLEOTIDE SEQUENCE</scope>
    <source>
        <strain evidence="6">AMC_N1</strain>
    </source>
</reference>
<keyword evidence="3" id="KW-0106">Calcium</keyword>
<comment type="caution">
    <text evidence="6">The sequence shown here is derived from an EMBL/GenBank/DDBJ whole genome shotgun (WGS) entry which is preliminary data.</text>
</comment>
<dbReference type="InterPro" id="IPR011992">
    <property type="entry name" value="EF-hand-dom_pair"/>
</dbReference>
<dbReference type="PANTHER" id="PTHR23104:SF1">
    <property type="entry name" value="EF-HAND DOMAIN-CONTAINING PROTEIN"/>
    <property type="match status" value="1"/>
</dbReference>
<name>A0AAV8YJB7_9CUCU</name>
<dbReference type="GO" id="GO:0005509">
    <property type="term" value="F:calcium ion binding"/>
    <property type="evidence" value="ECO:0007669"/>
    <property type="project" value="InterPro"/>
</dbReference>